<dbReference type="AlphaFoldDB" id="A0A0U5D6I9"/>
<name>A0A0U5D6I9_LIMRT</name>
<dbReference type="RefSeq" id="WP_339111634.1">
    <property type="nucleotide sequence ID" value="NZ_LN887696.1"/>
</dbReference>
<proteinExistence type="predicted"/>
<evidence type="ECO:0000313" key="1">
    <source>
        <dbReference type="EMBL" id="CUR41596.1"/>
    </source>
</evidence>
<organism evidence="1">
    <name type="scientific">Limosilactobacillus reuteri</name>
    <name type="common">Lactobacillus reuteri</name>
    <dbReference type="NCBI Taxonomy" id="1598"/>
    <lineage>
        <taxon>Bacteria</taxon>
        <taxon>Bacillati</taxon>
        <taxon>Bacillota</taxon>
        <taxon>Bacilli</taxon>
        <taxon>Lactobacillales</taxon>
        <taxon>Lactobacillaceae</taxon>
        <taxon>Limosilactobacillus</taxon>
    </lineage>
</organism>
<accession>A0A0U5D6I9</accession>
<dbReference type="EMBL" id="LN887696">
    <property type="protein sequence ID" value="CUR41596.1"/>
    <property type="molecule type" value="Genomic_DNA"/>
</dbReference>
<sequence length="220" mass="25772">MRKIFDTSLKTKSDRDNHLRELLDTNQLQRHIRSEVNHHQLATHSFSGWFTDRLSNYLFDSSNSGSYRKSDYSFYANETHYWHKKTPSSILLVNDIEEEINNNNFLREQGENKTAYLSKLFDPDNITEDDYKNFIKASYCNTDINSLDIENEMILDGMKRMQEIIISACKKDDLHFLKKFNGKNSLNDIALITGVTHQSVSKKLQKICKKSRKNGCQIEF</sequence>
<gene>
    <name evidence="1" type="ORF">LRLP16767_LRLP167_00076</name>
</gene>
<reference evidence="1" key="1">
    <citation type="submission" date="2015-10" db="EMBL/GenBank/DDBJ databases">
        <authorList>
            <person name="Gilbert D.G."/>
        </authorList>
    </citation>
    <scope>NUCLEOTIDE SEQUENCE</scope>
    <source>
        <strain evidence="1">Lp167-67</strain>
    </source>
</reference>
<protein>
    <submittedName>
        <fullName evidence="1">Uncharacterized protein</fullName>
    </submittedName>
</protein>